<feature type="transmembrane region" description="Helical" evidence="1">
    <location>
        <begin position="57"/>
        <end position="84"/>
    </location>
</feature>
<proteinExistence type="predicted"/>
<keyword evidence="1" id="KW-0472">Membrane</keyword>
<feature type="non-terminal residue" evidence="2">
    <location>
        <position position="1"/>
    </location>
</feature>
<evidence type="ECO:0000256" key="1">
    <source>
        <dbReference type="SAM" id="Phobius"/>
    </source>
</evidence>
<organism evidence="2">
    <name type="scientific">Anthurium amnicola</name>
    <dbReference type="NCBI Taxonomy" id="1678845"/>
    <lineage>
        <taxon>Eukaryota</taxon>
        <taxon>Viridiplantae</taxon>
        <taxon>Streptophyta</taxon>
        <taxon>Embryophyta</taxon>
        <taxon>Tracheophyta</taxon>
        <taxon>Spermatophyta</taxon>
        <taxon>Magnoliopsida</taxon>
        <taxon>Liliopsida</taxon>
        <taxon>Araceae</taxon>
        <taxon>Pothoideae</taxon>
        <taxon>Potheae</taxon>
        <taxon>Anthurium</taxon>
    </lineage>
</organism>
<feature type="transmembrane region" description="Helical" evidence="1">
    <location>
        <begin position="104"/>
        <end position="123"/>
    </location>
</feature>
<reference evidence="2" key="1">
    <citation type="submission" date="2015-07" db="EMBL/GenBank/DDBJ databases">
        <title>Transcriptome Assembly of Anthurium amnicola.</title>
        <authorList>
            <person name="Suzuki J."/>
        </authorList>
    </citation>
    <scope>NUCLEOTIDE SEQUENCE</scope>
</reference>
<keyword evidence="1" id="KW-0812">Transmembrane</keyword>
<gene>
    <name evidence="2" type="primary">AGPEP3_0</name>
    <name evidence="2" type="ORF">g.105995</name>
</gene>
<protein>
    <submittedName>
        <fullName evidence="2">Arabinogalactan peptide 3</fullName>
    </submittedName>
</protein>
<sequence length="125" mass="12843">PGRALYNPAHLVANLTKTPASRETSLRSFTSLHTLLAHPSLPLSRRRHPQNPPRRHAAMAATSGPMALLLSPMAALVFLLSLAVVASGAADAPAPSPMSGAASLSPPLAAALVSFAALLLGCLRQ</sequence>
<evidence type="ECO:0000313" key="2">
    <source>
        <dbReference type="EMBL" id="JAT61610.1"/>
    </source>
</evidence>
<dbReference type="AlphaFoldDB" id="A0A1D1Z3Z0"/>
<name>A0A1D1Z3Z0_9ARAE</name>
<dbReference type="EMBL" id="GDJX01006326">
    <property type="protein sequence ID" value="JAT61610.1"/>
    <property type="molecule type" value="Transcribed_RNA"/>
</dbReference>
<accession>A0A1D1Z3Z0</accession>
<keyword evidence="1" id="KW-1133">Transmembrane helix</keyword>